<gene>
    <name evidence="1" type="ORF">AXF42_Ash018156</name>
</gene>
<reference evidence="1 2" key="1">
    <citation type="journal article" date="2017" name="Nature">
        <title>The Apostasia genome and the evolution of orchids.</title>
        <authorList>
            <person name="Zhang G.Q."/>
            <person name="Liu K.W."/>
            <person name="Li Z."/>
            <person name="Lohaus R."/>
            <person name="Hsiao Y.Y."/>
            <person name="Niu S.C."/>
            <person name="Wang J.Y."/>
            <person name="Lin Y.C."/>
            <person name="Xu Q."/>
            <person name="Chen L.J."/>
            <person name="Yoshida K."/>
            <person name="Fujiwara S."/>
            <person name="Wang Z.W."/>
            <person name="Zhang Y.Q."/>
            <person name="Mitsuda N."/>
            <person name="Wang M."/>
            <person name="Liu G.H."/>
            <person name="Pecoraro L."/>
            <person name="Huang H.X."/>
            <person name="Xiao X.J."/>
            <person name="Lin M."/>
            <person name="Wu X.Y."/>
            <person name="Wu W.L."/>
            <person name="Chen Y.Y."/>
            <person name="Chang S.B."/>
            <person name="Sakamoto S."/>
            <person name="Ohme-Takagi M."/>
            <person name="Yagi M."/>
            <person name="Zeng S.J."/>
            <person name="Shen C.Y."/>
            <person name="Yeh C.M."/>
            <person name="Luo Y.B."/>
            <person name="Tsai W.C."/>
            <person name="Van de Peer Y."/>
            <person name="Liu Z.J."/>
        </authorList>
    </citation>
    <scope>NUCLEOTIDE SEQUENCE [LARGE SCALE GENOMIC DNA]</scope>
    <source>
        <strain evidence="2">cv. Shenzhen</strain>
        <tissue evidence="1">Stem</tissue>
    </source>
</reference>
<dbReference type="AlphaFoldDB" id="A0A2I0AF68"/>
<name>A0A2I0AF68_9ASPA</name>
<evidence type="ECO:0000313" key="2">
    <source>
        <dbReference type="Proteomes" id="UP000236161"/>
    </source>
</evidence>
<dbReference type="Proteomes" id="UP000236161">
    <property type="component" value="Unassembled WGS sequence"/>
</dbReference>
<evidence type="ECO:0000313" key="1">
    <source>
        <dbReference type="EMBL" id="PKA54146.1"/>
    </source>
</evidence>
<organism evidence="1 2">
    <name type="scientific">Apostasia shenzhenica</name>
    <dbReference type="NCBI Taxonomy" id="1088818"/>
    <lineage>
        <taxon>Eukaryota</taxon>
        <taxon>Viridiplantae</taxon>
        <taxon>Streptophyta</taxon>
        <taxon>Embryophyta</taxon>
        <taxon>Tracheophyta</taxon>
        <taxon>Spermatophyta</taxon>
        <taxon>Magnoliopsida</taxon>
        <taxon>Liliopsida</taxon>
        <taxon>Asparagales</taxon>
        <taxon>Orchidaceae</taxon>
        <taxon>Apostasioideae</taxon>
        <taxon>Apostasia</taxon>
    </lineage>
</organism>
<dbReference type="EMBL" id="KZ451984">
    <property type="protein sequence ID" value="PKA54146.1"/>
    <property type="molecule type" value="Genomic_DNA"/>
</dbReference>
<protein>
    <submittedName>
        <fullName evidence="1">Uncharacterized protein</fullName>
    </submittedName>
</protein>
<accession>A0A2I0AF68</accession>
<keyword evidence="2" id="KW-1185">Reference proteome</keyword>
<sequence>MRILDLRVWKKCLVQETAQSGHADGDRYSCVTSSSMLAGMVLARRGRGLGEPSWSGFDRGLRPMKTKK</sequence>
<proteinExistence type="predicted"/>